<reference evidence="2 3" key="1">
    <citation type="journal article" date="2024" name="Microbiol. Resour. Announc.">
        <title>Genome annotations for the ascomycete fungi Trichoderma harzianum, Trichoderma aggressivum, and Purpureocillium lilacinum.</title>
        <authorList>
            <person name="Beijen E.P.W."/>
            <person name="Ohm R.A."/>
        </authorList>
    </citation>
    <scope>NUCLEOTIDE SEQUENCE [LARGE SCALE GENOMIC DNA]</scope>
    <source>
        <strain evidence="2 3">CBS 150709</strain>
    </source>
</reference>
<feature type="region of interest" description="Disordered" evidence="1">
    <location>
        <begin position="80"/>
        <end position="151"/>
    </location>
</feature>
<feature type="compositionally biased region" description="Gly residues" evidence="1">
    <location>
        <begin position="18"/>
        <end position="38"/>
    </location>
</feature>
<proteinExistence type="predicted"/>
<accession>A0ABR0C2L1</accession>
<comment type="caution">
    <text evidence="2">The sequence shown here is derived from an EMBL/GenBank/DDBJ whole genome shotgun (WGS) entry which is preliminary data.</text>
</comment>
<protein>
    <submittedName>
        <fullName evidence="2">Uncharacterized protein</fullName>
    </submittedName>
</protein>
<organism evidence="2 3">
    <name type="scientific">Purpureocillium lilacinum</name>
    <name type="common">Paecilomyces lilacinus</name>
    <dbReference type="NCBI Taxonomy" id="33203"/>
    <lineage>
        <taxon>Eukaryota</taxon>
        <taxon>Fungi</taxon>
        <taxon>Dikarya</taxon>
        <taxon>Ascomycota</taxon>
        <taxon>Pezizomycotina</taxon>
        <taxon>Sordariomycetes</taxon>
        <taxon>Hypocreomycetidae</taxon>
        <taxon>Hypocreales</taxon>
        <taxon>Ophiocordycipitaceae</taxon>
        <taxon>Purpureocillium</taxon>
    </lineage>
</organism>
<dbReference type="EMBL" id="JAWRVI010000015">
    <property type="protein sequence ID" value="KAK4090450.1"/>
    <property type="molecule type" value="Genomic_DNA"/>
</dbReference>
<dbReference type="Proteomes" id="UP001287286">
    <property type="component" value="Unassembled WGS sequence"/>
</dbReference>
<feature type="region of interest" description="Disordered" evidence="1">
    <location>
        <begin position="1"/>
        <end position="44"/>
    </location>
</feature>
<keyword evidence="3" id="KW-1185">Reference proteome</keyword>
<name>A0ABR0C2L1_PURLI</name>
<gene>
    <name evidence="2" type="ORF">Purlil1_5122</name>
</gene>
<evidence type="ECO:0000313" key="2">
    <source>
        <dbReference type="EMBL" id="KAK4090450.1"/>
    </source>
</evidence>
<evidence type="ECO:0000313" key="3">
    <source>
        <dbReference type="Proteomes" id="UP001287286"/>
    </source>
</evidence>
<sequence length="151" mass="15664">MAASPTPPPGRLDVRAGGRAGGVGVGMGGVGGGVLDGGGRMRRPPWRRVVHGQMRSDPSRSAQRAQPGAVSIRFVPPPLLASPAGAPGDRPTWNGVMTRRRAGPGPPSIQPGTLLGKKRDQPGREGAPSAVRPPSRLQFVGWARTAARDHR</sequence>
<feature type="compositionally biased region" description="Pro residues" evidence="1">
    <location>
        <begin position="1"/>
        <end position="10"/>
    </location>
</feature>
<evidence type="ECO:0000256" key="1">
    <source>
        <dbReference type="SAM" id="MobiDB-lite"/>
    </source>
</evidence>